<dbReference type="SMART" id="SM01294">
    <property type="entry name" value="PKS_PP_betabranch"/>
    <property type="match status" value="1"/>
</dbReference>
<dbReference type="SMART" id="SM00823">
    <property type="entry name" value="PKS_PP"/>
    <property type="match status" value="1"/>
</dbReference>
<dbReference type="AlphaFoldDB" id="A0A7W7HKM4"/>
<proteinExistence type="predicted"/>
<dbReference type="NCBIfam" id="TIGR01733">
    <property type="entry name" value="AA-adenyl-dom"/>
    <property type="match status" value="1"/>
</dbReference>
<dbReference type="GO" id="GO:0009366">
    <property type="term" value="C:enterobactin synthetase complex"/>
    <property type="evidence" value="ECO:0007669"/>
    <property type="project" value="TreeGrafter"/>
</dbReference>
<dbReference type="Gene3D" id="3.30.559.10">
    <property type="entry name" value="Chloramphenicol acetyltransferase-like domain"/>
    <property type="match status" value="1"/>
</dbReference>
<evidence type="ECO:0000313" key="5">
    <source>
        <dbReference type="EMBL" id="GIE44331.1"/>
    </source>
</evidence>
<accession>A0A7W7HKM4</accession>
<dbReference type="RefSeq" id="WP_188123890.1">
    <property type="nucleotide sequence ID" value="NZ_BOMP01000124.1"/>
</dbReference>
<dbReference type="InterPro" id="IPR020845">
    <property type="entry name" value="AMP-binding_CS"/>
</dbReference>
<dbReference type="GO" id="GO:0009239">
    <property type="term" value="P:enterobactin biosynthetic process"/>
    <property type="evidence" value="ECO:0007669"/>
    <property type="project" value="TreeGrafter"/>
</dbReference>
<reference evidence="6 7" key="1">
    <citation type="submission" date="2020-08" db="EMBL/GenBank/DDBJ databases">
        <title>Sequencing the genomes of 1000 actinobacteria strains.</title>
        <authorList>
            <person name="Klenk H.-P."/>
        </authorList>
    </citation>
    <scope>NUCLEOTIDE SEQUENCE [LARGE SCALE GENOMIC DNA]</scope>
    <source>
        <strain evidence="6 7">DSM 43150</strain>
    </source>
</reference>
<evidence type="ECO:0000313" key="6">
    <source>
        <dbReference type="EMBL" id="MBB4751942.1"/>
    </source>
</evidence>
<dbReference type="InterPro" id="IPR001242">
    <property type="entry name" value="Condensation_dom"/>
</dbReference>
<dbReference type="GO" id="GO:0008610">
    <property type="term" value="P:lipid biosynthetic process"/>
    <property type="evidence" value="ECO:0007669"/>
    <property type="project" value="UniProtKB-ARBA"/>
</dbReference>
<sequence>MPETLHGTVQALAGTAGDAVALIHGDRRLTYRELDRAATTYAAHLTKYEVGRGDVVPLLLPRGIELICAMLGVLKTGAAYANLDPTWPDTRIGDVLDQLRPKVAVTAGARRMPAPVWQALPAAEAALDTPTLAPVPVTGTDPACVFFTSGTTGRPKGVLSPHQATLRLFGPDSFARFDTNTVIPVAAPTAWDGFSLEIWAALLSGGTALLVEEPFLTPQALRDGARRHGVNTVWLTSGLFNAIVDEDLDALTGIGQVMIGGERLSPPHVARFLAAHPGTLLLNGYGPVESTVFATTHRITPADCDRPGGIPIGRPVPRTSVYLLDGDREAPPGEPGELCIGGDGLAVEYAGLPAQTAEKFPTLRLGGATVRVYRTGDIAVRDDDGLLHYRGRADRQVKIRGHRIEPAEVERQIEACLPVRRCVVIARRDDHGTVQDLAAFCIPTTPGDPLPGAAGILADRLVAYHRPAVIHSVDSLPLTANGKLDERALLALTRPEPAEPGPVTPPTDALTRLVAEVFADVLGRTAVDARTGFTDLGGSSLAAVRVCARLSTQLERPVPVSALYDHPTADSLAEHLRTTTEGYGEGGADVPRELPLSAAESSFLTQHLLHPDSLAGHCLGTWIVTGEVDHEALRQAVADVHDRHPALHAHYGHGRRGLYRTADRTGVPPMTTLPSAADVAGAVAAARAELSRPLAVTAGEVWRTVAAPVTGTATTVLAYAVHHVAFDGWSESVLADDLATAYRARAHGDQPQWPPVADLGRLHTIRTAHRAAAGTGDQLRRRIDGLNGLPELQVPAGAESGGPAQVTRELSAATVHALTAAADHHGQSLFQLLLWLYGRALAECTGQRDFGIGVPVAQRVDARIEHMVGCFITMACVRLHGRALGPDGAATAGRLIQDAMRDVDVSIPELVRALNPPRSGRAPLFQTIFALQNNTTPHMDLTPAQATFLRQPYLGIPTELQAEVWPHDDGLRLVITTDRAAVADDFAATLADTFTALATALPPTS</sequence>
<dbReference type="InterPro" id="IPR023213">
    <property type="entry name" value="CAT-like_dom_sf"/>
</dbReference>
<dbReference type="GO" id="GO:0047527">
    <property type="term" value="F:2,3-dihydroxybenzoate-serine ligase activity"/>
    <property type="evidence" value="ECO:0007669"/>
    <property type="project" value="TreeGrafter"/>
</dbReference>
<evidence type="ECO:0000256" key="1">
    <source>
        <dbReference type="ARBA" id="ARBA00001957"/>
    </source>
</evidence>
<dbReference type="EMBL" id="BOMP01000124">
    <property type="protein sequence ID" value="GIE44331.1"/>
    <property type="molecule type" value="Genomic_DNA"/>
</dbReference>
<dbReference type="Gene3D" id="3.30.559.30">
    <property type="entry name" value="Nonribosomal peptide synthetase, condensation domain"/>
    <property type="match status" value="1"/>
</dbReference>
<evidence type="ECO:0000313" key="7">
    <source>
        <dbReference type="Proteomes" id="UP000590511"/>
    </source>
</evidence>
<dbReference type="Proteomes" id="UP000590511">
    <property type="component" value="Unassembled WGS sequence"/>
</dbReference>
<dbReference type="PANTHER" id="PTHR45527:SF1">
    <property type="entry name" value="FATTY ACID SYNTHASE"/>
    <property type="match status" value="1"/>
</dbReference>
<dbReference type="InterPro" id="IPR000873">
    <property type="entry name" value="AMP-dep_synth/lig_dom"/>
</dbReference>
<organism evidence="6 7">
    <name type="scientific">Actinoplanes lobatus</name>
    <dbReference type="NCBI Taxonomy" id="113568"/>
    <lineage>
        <taxon>Bacteria</taxon>
        <taxon>Bacillati</taxon>
        <taxon>Actinomycetota</taxon>
        <taxon>Actinomycetes</taxon>
        <taxon>Micromonosporales</taxon>
        <taxon>Micromonosporaceae</taxon>
        <taxon>Actinoplanes</taxon>
    </lineage>
</organism>
<dbReference type="Pfam" id="PF00668">
    <property type="entry name" value="Condensation"/>
    <property type="match status" value="1"/>
</dbReference>
<dbReference type="SUPFAM" id="SSF52777">
    <property type="entry name" value="CoA-dependent acyltransferases"/>
    <property type="match status" value="2"/>
</dbReference>
<dbReference type="PANTHER" id="PTHR45527">
    <property type="entry name" value="NONRIBOSOMAL PEPTIDE SYNTHETASE"/>
    <property type="match status" value="1"/>
</dbReference>
<dbReference type="GO" id="GO:0031177">
    <property type="term" value="F:phosphopantetheine binding"/>
    <property type="evidence" value="ECO:0007669"/>
    <property type="project" value="InterPro"/>
</dbReference>
<reference evidence="5 8" key="2">
    <citation type="submission" date="2021-01" db="EMBL/GenBank/DDBJ databases">
        <title>Whole genome shotgun sequence of Actinoplanes lobatus NBRC 12513.</title>
        <authorList>
            <person name="Komaki H."/>
            <person name="Tamura T."/>
        </authorList>
    </citation>
    <scope>NUCLEOTIDE SEQUENCE [LARGE SCALE GENOMIC DNA]</scope>
    <source>
        <strain evidence="5 8">NBRC 12513</strain>
    </source>
</reference>
<dbReference type="GO" id="GO:0043041">
    <property type="term" value="P:amino acid activation for nonribosomal peptide biosynthetic process"/>
    <property type="evidence" value="ECO:0007669"/>
    <property type="project" value="TreeGrafter"/>
</dbReference>
<dbReference type="InterPro" id="IPR009081">
    <property type="entry name" value="PP-bd_ACP"/>
</dbReference>
<dbReference type="Pfam" id="PF00501">
    <property type="entry name" value="AMP-binding"/>
    <property type="match status" value="1"/>
</dbReference>
<evidence type="ECO:0000256" key="3">
    <source>
        <dbReference type="ARBA" id="ARBA00022553"/>
    </source>
</evidence>
<dbReference type="SUPFAM" id="SSF47336">
    <property type="entry name" value="ACP-like"/>
    <property type="match status" value="1"/>
</dbReference>
<dbReference type="Proteomes" id="UP000631312">
    <property type="component" value="Unassembled WGS sequence"/>
</dbReference>
<keyword evidence="3" id="KW-0597">Phosphoprotein</keyword>
<evidence type="ECO:0000259" key="4">
    <source>
        <dbReference type="PROSITE" id="PS50075"/>
    </source>
</evidence>
<dbReference type="PROSITE" id="PS00455">
    <property type="entry name" value="AMP_BINDING"/>
    <property type="match status" value="1"/>
</dbReference>
<dbReference type="InterPro" id="IPR010071">
    <property type="entry name" value="AA_adenyl_dom"/>
</dbReference>
<comment type="cofactor">
    <cofactor evidence="1">
        <name>pantetheine 4'-phosphate</name>
        <dbReference type="ChEBI" id="CHEBI:47942"/>
    </cofactor>
</comment>
<feature type="domain" description="Carrier" evidence="4">
    <location>
        <begin position="505"/>
        <end position="580"/>
    </location>
</feature>
<dbReference type="PROSITE" id="PS50075">
    <property type="entry name" value="CARRIER"/>
    <property type="match status" value="1"/>
</dbReference>
<dbReference type="Pfam" id="PF00550">
    <property type="entry name" value="PP-binding"/>
    <property type="match status" value="1"/>
</dbReference>
<dbReference type="InterPro" id="IPR020806">
    <property type="entry name" value="PKS_PP-bd"/>
</dbReference>
<dbReference type="Gene3D" id="3.40.50.12780">
    <property type="entry name" value="N-terminal domain of ligase-like"/>
    <property type="match status" value="1"/>
</dbReference>
<gene>
    <name evidence="5" type="ORF">Alo02nite_72290</name>
    <name evidence="6" type="ORF">BJ964_006103</name>
</gene>
<dbReference type="InterPro" id="IPR045851">
    <property type="entry name" value="AMP-bd_C_sf"/>
</dbReference>
<evidence type="ECO:0000256" key="2">
    <source>
        <dbReference type="ARBA" id="ARBA00022450"/>
    </source>
</evidence>
<dbReference type="InterPro" id="IPR006162">
    <property type="entry name" value="Ppantetheine_attach_site"/>
</dbReference>
<dbReference type="PROSITE" id="PS00012">
    <property type="entry name" value="PHOSPHOPANTETHEINE"/>
    <property type="match status" value="1"/>
</dbReference>
<dbReference type="InterPro" id="IPR036736">
    <property type="entry name" value="ACP-like_sf"/>
</dbReference>
<dbReference type="InterPro" id="IPR042099">
    <property type="entry name" value="ANL_N_sf"/>
</dbReference>
<protein>
    <submittedName>
        <fullName evidence="6">Amino acid adenylation domain-containing protein</fullName>
    </submittedName>
    <submittedName>
        <fullName evidence="5">Amino acid adenylation protein</fullName>
    </submittedName>
</protein>
<dbReference type="Gene3D" id="1.10.1200.10">
    <property type="entry name" value="ACP-like"/>
    <property type="match status" value="1"/>
</dbReference>
<keyword evidence="2" id="KW-0596">Phosphopantetheine</keyword>
<dbReference type="SUPFAM" id="SSF56801">
    <property type="entry name" value="Acetyl-CoA synthetase-like"/>
    <property type="match status" value="1"/>
</dbReference>
<name>A0A7W7HKM4_9ACTN</name>
<dbReference type="Gene3D" id="3.30.300.30">
    <property type="match status" value="1"/>
</dbReference>
<dbReference type="GO" id="GO:0005829">
    <property type="term" value="C:cytosol"/>
    <property type="evidence" value="ECO:0007669"/>
    <property type="project" value="TreeGrafter"/>
</dbReference>
<comment type="caution">
    <text evidence="6">The sequence shown here is derived from an EMBL/GenBank/DDBJ whole genome shotgun (WGS) entry which is preliminary data.</text>
</comment>
<evidence type="ECO:0000313" key="8">
    <source>
        <dbReference type="Proteomes" id="UP000631312"/>
    </source>
</evidence>
<dbReference type="EMBL" id="JACHNC010000001">
    <property type="protein sequence ID" value="MBB4751942.1"/>
    <property type="molecule type" value="Genomic_DNA"/>
</dbReference>
<keyword evidence="8" id="KW-1185">Reference proteome</keyword>